<sequence>MSSTSDCGNIQDCSATDHVAEPDLSMLSQNDIGQLSEIFHLLGDQSRLRILLYCMRGSVSVGDIAESLQLSQSLVSHHLRLLRSARLVRGERKGKYIFYSIMDHHVSHVLQDMVFHIAEE</sequence>
<dbReference type="CDD" id="cd00090">
    <property type="entry name" value="HTH_ARSR"/>
    <property type="match status" value="1"/>
</dbReference>
<dbReference type="AlphaFoldDB" id="A0A144V478"/>
<dbReference type="InterPro" id="IPR001845">
    <property type="entry name" value="HTH_ArsR_DNA-bd_dom"/>
</dbReference>
<evidence type="ECO:0000313" key="5">
    <source>
        <dbReference type="EMBL" id="CZW48776.1"/>
    </source>
</evidence>
<dbReference type="EMBL" id="FJXR01000057">
    <property type="protein sequence ID" value="CZW48776.1"/>
    <property type="molecule type" value="Genomic_DNA"/>
</dbReference>
<feature type="domain" description="HTH arsR-type" evidence="4">
    <location>
        <begin position="27"/>
        <end position="120"/>
    </location>
</feature>
<accession>A0A144V478</accession>
<dbReference type="PROSITE" id="PS50987">
    <property type="entry name" value="HTH_ARSR_2"/>
    <property type="match status" value="1"/>
</dbReference>
<dbReference type="Pfam" id="PF01022">
    <property type="entry name" value="HTH_5"/>
    <property type="match status" value="1"/>
</dbReference>
<dbReference type="InterPro" id="IPR051011">
    <property type="entry name" value="Metal_resp_trans_reg"/>
</dbReference>
<evidence type="ECO:0000256" key="2">
    <source>
        <dbReference type="ARBA" id="ARBA00023125"/>
    </source>
</evidence>
<name>A0A144V478_ENTCL</name>
<evidence type="ECO:0000313" key="6">
    <source>
        <dbReference type="Proteomes" id="UP000076008"/>
    </source>
</evidence>
<protein>
    <submittedName>
        <fullName evidence="5">DNA-binding transcriptional repressor ArsR</fullName>
    </submittedName>
</protein>
<dbReference type="GO" id="GO:0003700">
    <property type="term" value="F:DNA-binding transcription factor activity"/>
    <property type="evidence" value="ECO:0007669"/>
    <property type="project" value="InterPro"/>
</dbReference>
<dbReference type="GeneID" id="63140446"/>
<organism evidence="5 6">
    <name type="scientific">Enterobacter cloacae</name>
    <dbReference type="NCBI Taxonomy" id="550"/>
    <lineage>
        <taxon>Bacteria</taxon>
        <taxon>Pseudomonadati</taxon>
        <taxon>Pseudomonadota</taxon>
        <taxon>Gammaproteobacteria</taxon>
        <taxon>Enterobacterales</taxon>
        <taxon>Enterobacteriaceae</taxon>
        <taxon>Enterobacter</taxon>
        <taxon>Enterobacter cloacae complex</taxon>
    </lineage>
</organism>
<dbReference type="PANTHER" id="PTHR43132">
    <property type="entry name" value="ARSENICAL RESISTANCE OPERON REPRESSOR ARSR-RELATED"/>
    <property type="match status" value="1"/>
</dbReference>
<evidence type="ECO:0000256" key="1">
    <source>
        <dbReference type="ARBA" id="ARBA00023015"/>
    </source>
</evidence>
<dbReference type="Gene3D" id="1.10.10.10">
    <property type="entry name" value="Winged helix-like DNA-binding domain superfamily/Winged helix DNA-binding domain"/>
    <property type="match status" value="1"/>
</dbReference>
<proteinExistence type="predicted"/>
<dbReference type="InterPro" id="IPR036388">
    <property type="entry name" value="WH-like_DNA-bd_sf"/>
</dbReference>
<gene>
    <name evidence="5" type="primary">ziaR</name>
    <name evidence="5" type="ORF">SAMEA2273318_04928</name>
</gene>
<reference evidence="5 6" key="1">
    <citation type="submission" date="2016-03" db="EMBL/GenBank/DDBJ databases">
        <authorList>
            <consortium name="Pathogen Informatics"/>
        </authorList>
    </citation>
    <scope>NUCLEOTIDE SEQUENCE [LARGE SCALE GENOMIC DNA]</scope>
    <source>
        <strain evidence="6">e1252</strain>
    </source>
</reference>
<keyword evidence="2 5" id="KW-0238">DNA-binding</keyword>
<dbReference type="Proteomes" id="UP000076008">
    <property type="component" value="Unassembled WGS sequence"/>
</dbReference>
<dbReference type="NCBIfam" id="NF033788">
    <property type="entry name" value="HTH_metalloreg"/>
    <property type="match status" value="1"/>
</dbReference>
<dbReference type="PRINTS" id="PR00778">
    <property type="entry name" value="HTHARSR"/>
</dbReference>
<keyword evidence="1" id="KW-0805">Transcription regulation</keyword>
<dbReference type="InterPro" id="IPR036390">
    <property type="entry name" value="WH_DNA-bd_sf"/>
</dbReference>
<dbReference type="GO" id="GO:0003677">
    <property type="term" value="F:DNA binding"/>
    <property type="evidence" value="ECO:0007669"/>
    <property type="project" value="UniProtKB-KW"/>
</dbReference>
<dbReference type="RefSeq" id="WP_016154435.1">
    <property type="nucleotide sequence ID" value="NZ_CP020089.1"/>
</dbReference>
<dbReference type="SUPFAM" id="SSF46785">
    <property type="entry name" value="Winged helix' DNA-binding domain"/>
    <property type="match status" value="1"/>
</dbReference>
<evidence type="ECO:0000259" key="4">
    <source>
        <dbReference type="PROSITE" id="PS50987"/>
    </source>
</evidence>
<dbReference type="SMART" id="SM00418">
    <property type="entry name" value="HTH_ARSR"/>
    <property type="match status" value="1"/>
</dbReference>
<dbReference type="InterPro" id="IPR011991">
    <property type="entry name" value="ArsR-like_HTH"/>
</dbReference>
<dbReference type="PANTHER" id="PTHR43132:SF6">
    <property type="entry name" value="HTH-TYPE TRANSCRIPTIONAL REPRESSOR CZRA"/>
    <property type="match status" value="1"/>
</dbReference>
<keyword evidence="3" id="KW-0804">Transcription</keyword>
<evidence type="ECO:0000256" key="3">
    <source>
        <dbReference type="ARBA" id="ARBA00023163"/>
    </source>
</evidence>